<keyword evidence="2" id="KW-1185">Reference proteome</keyword>
<name>A0ACC0T3K4_POPTR</name>
<protein>
    <submittedName>
        <fullName evidence="1">Uncharacterized protein</fullName>
    </submittedName>
</protein>
<comment type="caution">
    <text evidence="1">The sequence shown here is derived from an EMBL/GenBank/DDBJ whole genome shotgun (WGS) entry which is preliminary data.</text>
</comment>
<sequence>MDQRTPGWKFNFWEMKGVPLRIEIGPRDVSSGSVVMVKSGEMFLESKEKCWNIHGAFNLEAYVKDKLDEIQSSLLGRPTSFRDSNIVDVGSYDELKAAISLGKWARGPWSASDADEKRVKQETGATIRCFPFKQPQGTKTCLMNGGKPAEEVAIFTHIESCPPSDVQMVSFGRERLPMVGPLVQIMHMRCRHVSWMNHDFIILVRVLSALLCGESQKFGNSVPRSE</sequence>
<reference evidence="1 2" key="1">
    <citation type="journal article" date="2006" name="Science">
        <title>The genome of black cottonwood, Populus trichocarpa (Torr. &amp; Gray).</title>
        <authorList>
            <person name="Tuskan G.A."/>
            <person name="Difazio S."/>
            <person name="Jansson S."/>
            <person name="Bohlmann J."/>
            <person name="Grigoriev I."/>
            <person name="Hellsten U."/>
            <person name="Putnam N."/>
            <person name="Ralph S."/>
            <person name="Rombauts S."/>
            <person name="Salamov A."/>
            <person name="Schein J."/>
            <person name="Sterck L."/>
            <person name="Aerts A."/>
            <person name="Bhalerao R.R."/>
            <person name="Bhalerao R.P."/>
            <person name="Blaudez D."/>
            <person name="Boerjan W."/>
            <person name="Brun A."/>
            <person name="Brunner A."/>
            <person name="Busov V."/>
            <person name="Campbell M."/>
            <person name="Carlson J."/>
            <person name="Chalot M."/>
            <person name="Chapman J."/>
            <person name="Chen G.L."/>
            <person name="Cooper D."/>
            <person name="Coutinho P.M."/>
            <person name="Couturier J."/>
            <person name="Covert S."/>
            <person name="Cronk Q."/>
            <person name="Cunningham R."/>
            <person name="Davis J."/>
            <person name="Degroeve S."/>
            <person name="Dejardin A."/>
            <person name="Depamphilis C."/>
            <person name="Detter J."/>
            <person name="Dirks B."/>
            <person name="Dubchak I."/>
            <person name="Duplessis S."/>
            <person name="Ehlting J."/>
            <person name="Ellis B."/>
            <person name="Gendler K."/>
            <person name="Goodstein D."/>
            <person name="Gribskov M."/>
            <person name="Grimwood J."/>
            <person name="Groover A."/>
            <person name="Gunter L."/>
            <person name="Hamberger B."/>
            <person name="Heinze B."/>
            <person name="Helariutta Y."/>
            <person name="Henrissat B."/>
            <person name="Holligan D."/>
            <person name="Holt R."/>
            <person name="Huang W."/>
            <person name="Islam-Faridi N."/>
            <person name="Jones S."/>
            <person name="Jones-Rhoades M."/>
            <person name="Jorgensen R."/>
            <person name="Joshi C."/>
            <person name="Kangasjarvi J."/>
            <person name="Karlsson J."/>
            <person name="Kelleher C."/>
            <person name="Kirkpatrick R."/>
            <person name="Kirst M."/>
            <person name="Kohler A."/>
            <person name="Kalluri U."/>
            <person name="Larimer F."/>
            <person name="Leebens-Mack J."/>
            <person name="Leple J.C."/>
            <person name="Locascio P."/>
            <person name="Lou Y."/>
            <person name="Lucas S."/>
            <person name="Martin F."/>
            <person name="Montanini B."/>
            <person name="Napoli C."/>
            <person name="Nelson D.R."/>
            <person name="Nelson C."/>
            <person name="Nieminen K."/>
            <person name="Nilsson O."/>
            <person name="Pereda V."/>
            <person name="Peter G."/>
            <person name="Philippe R."/>
            <person name="Pilate G."/>
            <person name="Poliakov A."/>
            <person name="Razumovskaya J."/>
            <person name="Richardson P."/>
            <person name="Rinaldi C."/>
            <person name="Ritland K."/>
            <person name="Rouze P."/>
            <person name="Ryaboy D."/>
            <person name="Schmutz J."/>
            <person name="Schrader J."/>
            <person name="Segerman B."/>
            <person name="Shin H."/>
            <person name="Siddiqui A."/>
            <person name="Sterky F."/>
            <person name="Terry A."/>
            <person name="Tsai C.J."/>
            <person name="Uberbacher E."/>
            <person name="Unneberg P."/>
            <person name="Vahala J."/>
            <person name="Wall K."/>
            <person name="Wessler S."/>
            <person name="Yang G."/>
            <person name="Yin T."/>
            <person name="Douglas C."/>
            <person name="Marra M."/>
            <person name="Sandberg G."/>
            <person name="Van de Peer Y."/>
            <person name="Rokhsar D."/>
        </authorList>
    </citation>
    <scope>NUCLEOTIDE SEQUENCE [LARGE SCALE GENOMIC DNA]</scope>
    <source>
        <strain evidence="2">cv. Nisqually</strain>
    </source>
</reference>
<dbReference type="EMBL" id="CM009293">
    <property type="protein sequence ID" value="KAI9396112.1"/>
    <property type="molecule type" value="Genomic_DNA"/>
</dbReference>
<accession>A0ACC0T3K4</accession>
<evidence type="ECO:0000313" key="1">
    <source>
        <dbReference type="EMBL" id="KAI9396112.1"/>
    </source>
</evidence>
<dbReference type="Proteomes" id="UP000006729">
    <property type="component" value="Chromosome 4"/>
</dbReference>
<organism evidence="1 2">
    <name type="scientific">Populus trichocarpa</name>
    <name type="common">Western balsam poplar</name>
    <name type="synonym">Populus balsamifera subsp. trichocarpa</name>
    <dbReference type="NCBI Taxonomy" id="3694"/>
    <lineage>
        <taxon>Eukaryota</taxon>
        <taxon>Viridiplantae</taxon>
        <taxon>Streptophyta</taxon>
        <taxon>Embryophyta</taxon>
        <taxon>Tracheophyta</taxon>
        <taxon>Spermatophyta</taxon>
        <taxon>Magnoliopsida</taxon>
        <taxon>eudicotyledons</taxon>
        <taxon>Gunneridae</taxon>
        <taxon>Pentapetalae</taxon>
        <taxon>rosids</taxon>
        <taxon>fabids</taxon>
        <taxon>Malpighiales</taxon>
        <taxon>Salicaceae</taxon>
        <taxon>Saliceae</taxon>
        <taxon>Populus</taxon>
    </lineage>
</organism>
<evidence type="ECO:0000313" key="2">
    <source>
        <dbReference type="Proteomes" id="UP000006729"/>
    </source>
</evidence>
<proteinExistence type="predicted"/>
<gene>
    <name evidence="1" type="ORF">POPTR_004G078932v4</name>
</gene>